<accession>A0A2R6PIX5</accession>
<dbReference type="Pfam" id="PF00153">
    <property type="entry name" value="Mito_carr"/>
    <property type="match status" value="3"/>
</dbReference>
<sequence length="398" mass="42751">MGRRELQVLEAKKDGFCSGSGLGVQWSLSEGSLHPGGLFASVGQMGNMGFGISPNPPNSQDNNNNGGFKLPYTDLYVKYVSLPEGFRIGGVSEEEEILKKNKKGGLKLKVKIANPSLRRLISGAIAGAVSRTAVAPLETIRTHLMVGSSGHSTTEVFHNIMKTDGWKGLFRGNLVNVVRVAPSKAIELFAYDTVNKTLSPKPGEQPKLPIPASLVAGACAGVSSTLVTYPLELVKTRLTIQRGVYDGLFDAFIKILQEGGPGELYRGLTPSLIGVIPYAATNYFAYDTLRKAYRKIFKQEKIGNIETLLIGSAAGAISSSATFPLEVARKQMQVGALSGRRVYKHVLHALSSILEQEGIQGLYKGLGPSCMKLVPAAGISFMCYEACKRILVENEDDA</sequence>
<keyword evidence="3 6" id="KW-0812">Transmembrane</keyword>
<evidence type="ECO:0000313" key="9">
    <source>
        <dbReference type="Proteomes" id="UP000241394"/>
    </source>
</evidence>
<protein>
    <submittedName>
        <fullName evidence="8">Adenine nucleotide transporter like</fullName>
    </submittedName>
</protein>
<evidence type="ECO:0000256" key="3">
    <source>
        <dbReference type="ARBA" id="ARBA00022692"/>
    </source>
</evidence>
<evidence type="ECO:0000256" key="6">
    <source>
        <dbReference type="PROSITE-ProRule" id="PRU00282"/>
    </source>
</evidence>
<dbReference type="OrthoDB" id="270584at2759"/>
<dbReference type="EMBL" id="NKQK01000025">
    <property type="protein sequence ID" value="PSR91832.1"/>
    <property type="molecule type" value="Genomic_DNA"/>
</dbReference>
<dbReference type="Gene3D" id="1.50.40.10">
    <property type="entry name" value="Mitochondrial carrier domain"/>
    <property type="match status" value="1"/>
</dbReference>
<comment type="subcellular location">
    <subcellularLocation>
        <location evidence="1">Membrane</location>
        <topology evidence="1">Multi-pass membrane protein</topology>
    </subcellularLocation>
</comment>
<dbReference type="OMA" id="ESPPFQE"/>
<reference evidence="9" key="2">
    <citation type="journal article" date="2018" name="BMC Genomics">
        <title>A manually annotated Actinidia chinensis var. chinensis (kiwifruit) genome highlights the challenges associated with draft genomes and gene prediction in plants.</title>
        <authorList>
            <person name="Pilkington S.M."/>
            <person name="Crowhurst R."/>
            <person name="Hilario E."/>
            <person name="Nardozza S."/>
            <person name="Fraser L."/>
            <person name="Peng Y."/>
            <person name="Gunaseelan K."/>
            <person name="Simpson R."/>
            <person name="Tahir J."/>
            <person name="Deroles S.C."/>
            <person name="Templeton K."/>
            <person name="Luo Z."/>
            <person name="Davy M."/>
            <person name="Cheng C."/>
            <person name="McNeilage M."/>
            <person name="Scaglione D."/>
            <person name="Liu Y."/>
            <person name="Zhang Q."/>
            <person name="Datson P."/>
            <person name="De Silva N."/>
            <person name="Gardiner S.E."/>
            <person name="Bassett H."/>
            <person name="Chagne D."/>
            <person name="McCallum J."/>
            <person name="Dzierzon H."/>
            <person name="Deng C."/>
            <person name="Wang Y.Y."/>
            <person name="Barron L."/>
            <person name="Manako K."/>
            <person name="Bowen J."/>
            <person name="Foster T.M."/>
            <person name="Erridge Z.A."/>
            <person name="Tiffin H."/>
            <person name="Waite C.N."/>
            <person name="Davies K.M."/>
            <person name="Grierson E.P."/>
            <person name="Laing W.A."/>
            <person name="Kirk R."/>
            <person name="Chen X."/>
            <person name="Wood M."/>
            <person name="Montefiori M."/>
            <person name="Brummell D.A."/>
            <person name="Schwinn K.E."/>
            <person name="Catanach A."/>
            <person name="Fullerton C."/>
            <person name="Li D."/>
            <person name="Meiyalaghan S."/>
            <person name="Nieuwenhuizen N."/>
            <person name="Read N."/>
            <person name="Prakash R."/>
            <person name="Hunter D."/>
            <person name="Zhang H."/>
            <person name="McKenzie M."/>
            <person name="Knabel M."/>
            <person name="Harris A."/>
            <person name="Allan A.C."/>
            <person name="Gleave A."/>
            <person name="Chen A."/>
            <person name="Janssen B.J."/>
            <person name="Plunkett B."/>
            <person name="Ampomah-Dwamena C."/>
            <person name="Voogd C."/>
            <person name="Leif D."/>
            <person name="Lafferty D."/>
            <person name="Souleyre E.J.F."/>
            <person name="Varkonyi-Gasic E."/>
            <person name="Gambi F."/>
            <person name="Hanley J."/>
            <person name="Yao J.L."/>
            <person name="Cheung J."/>
            <person name="David K.M."/>
            <person name="Warren B."/>
            <person name="Marsh K."/>
            <person name="Snowden K.C."/>
            <person name="Lin-Wang K."/>
            <person name="Brian L."/>
            <person name="Martinez-Sanchez M."/>
            <person name="Wang M."/>
            <person name="Ileperuma N."/>
            <person name="Macnee N."/>
            <person name="Campin R."/>
            <person name="McAtee P."/>
            <person name="Drummond R.S.M."/>
            <person name="Espley R.V."/>
            <person name="Ireland H.S."/>
            <person name="Wu R."/>
            <person name="Atkinson R.G."/>
            <person name="Karunairetnam S."/>
            <person name="Bulley S."/>
            <person name="Chunkath S."/>
            <person name="Hanley Z."/>
            <person name="Storey R."/>
            <person name="Thrimawithana A.H."/>
            <person name="Thomson S."/>
            <person name="David C."/>
            <person name="Testolin R."/>
            <person name="Huang H."/>
            <person name="Hellens R.P."/>
            <person name="Schaffer R.J."/>
        </authorList>
    </citation>
    <scope>NUCLEOTIDE SEQUENCE [LARGE SCALE GENOMIC DNA]</scope>
    <source>
        <strain evidence="9">cv. Red5</strain>
    </source>
</reference>
<dbReference type="InterPro" id="IPR018108">
    <property type="entry name" value="MCP_transmembrane"/>
</dbReference>
<dbReference type="Proteomes" id="UP000241394">
    <property type="component" value="Chromosome LG25"/>
</dbReference>
<evidence type="ECO:0000313" key="8">
    <source>
        <dbReference type="EMBL" id="PSR91832.1"/>
    </source>
</evidence>
<feature type="repeat" description="Solcar" evidence="6">
    <location>
        <begin position="302"/>
        <end position="390"/>
    </location>
</feature>
<dbReference type="SUPFAM" id="SSF103506">
    <property type="entry name" value="Mitochondrial carrier"/>
    <property type="match status" value="1"/>
</dbReference>
<dbReference type="PRINTS" id="PR00926">
    <property type="entry name" value="MITOCARRIER"/>
</dbReference>
<dbReference type="Gramene" id="PSR91832">
    <property type="protein sequence ID" value="PSR91832"/>
    <property type="gene ID" value="CEY00_Acc29179"/>
</dbReference>
<feature type="repeat" description="Solcar" evidence="6">
    <location>
        <begin position="114"/>
        <end position="197"/>
    </location>
</feature>
<keyword evidence="2 7" id="KW-0813">Transport</keyword>
<dbReference type="FunCoup" id="A0A2R6PIX5">
    <property type="interactions" value="516"/>
</dbReference>
<dbReference type="STRING" id="1590841.A0A2R6PIX5"/>
<evidence type="ECO:0000256" key="1">
    <source>
        <dbReference type="ARBA" id="ARBA00004141"/>
    </source>
</evidence>
<dbReference type="PANTHER" id="PTHR24089">
    <property type="entry name" value="SOLUTE CARRIER FAMILY 25"/>
    <property type="match status" value="1"/>
</dbReference>
<comment type="similarity">
    <text evidence="7">Belongs to the mitochondrial carrier (TC 2.A.29) family.</text>
</comment>
<evidence type="ECO:0000256" key="5">
    <source>
        <dbReference type="ARBA" id="ARBA00023136"/>
    </source>
</evidence>
<dbReference type="GO" id="GO:0016020">
    <property type="term" value="C:membrane"/>
    <property type="evidence" value="ECO:0007669"/>
    <property type="project" value="UniProtKB-SubCell"/>
</dbReference>
<dbReference type="InterPro" id="IPR023395">
    <property type="entry name" value="MCP_dom_sf"/>
</dbReference>
<dbReference type="InParanoid" id="A0A2R6PIX5"/>
<keyword evidence="9" id="KW-1185">Reference proteome</keyword>
<organism evidence="8 9">
    <name type="scientific">Actinidia chinensis var. chinensis</name>
    <name type="common">Chinese soft-hair kiwi</name>
    <dbReference type="NCBI Taxonomy" id="1590841"/>
    <lineage>
        <taxon>Eukaryota</taxon>
        <taxon>Viridiplantae</taxon>
        <taxon>Streptophyta</taxon>
        <taxon>Embryophyta</taxon>
        <taxon>Tracheophyta</taxon>
        <taxon>Spermatophyta</taxon>
        <taxon>Magnoliopsida</taxon>
        <taxon>eudicotyledons</taxon>
        <taxon>Gunneridae</taxon>
        <taxon>Pentapetalae</taxon>
        <taxon>asterids</taxon>
        <taxon>Ericales</taxon>
        <taxon>Actinidiaceae</taxon>
        <taxon>Actinidia</taxon>
    </lineage>
</organism>
<evidence type="ECO:0000256" key="4">
    <source>
        <dbReference type="ARBA" id="ARBA00022737"/>
    </source>
</evidence>
<evidence type="ECO:0000256" key="7">
    <source>
        <dbReference type="RuleBase" id="RU000488"/>
    </source>
</evidence>
<dbReference type="PROSITE" id="PS50920">
    <property type="entry name" value="SOLCAR"/>
    <property type="match status" value="3"/>
</dbReference>
<name>A0A2R6PIX5_ACTCC</name>
<dbReference type="InterPro" id="IPR002067">
    <property type="entry name" value="MCP"/>
</dbReference>
<keyword evidence="5 6" id="KW-0472">Membrane</keyword>
<feature type="repeat" description="Solcar" evidence="6">
    <location>
        <begin position="208"/>
        <end position="292"/>
    </location>
</feature>
<gene>
    <name evidence="8" type="ORF">CEY00_Acc29179</name>
</gene>
<comment type="caution">
    <text evidence="8">The sequence shown here is derived from an EMBL/GenBank/DDBJ whole genome shotgun (WGS) entry which is preliminary data.</text>
</comment>
<reference evidence="8 9" key="1">
    <citation type="submission" date="2017-07" db="EMBL/GenBank/DDBJ databases">
        <title>An improved, manually edited Actinidia chinensis var. chinensis (kiwifruit) genome highlights the challenges associated with draft genomes and gene prediction in plants.</title>
        <authorList>
            <person name="Pilkington S."/>
            <person name="Crowhurst R."/>
            <person name="Hilario E."/>
            <person name="Nardozza S."/>
            <person name="Fraser L."/>
            <person name="Peng Y."/>
            <person name="Gunaseelan K."/>
            <person name="Simpson R."/>
            <person name="Tahir J."/>
            <person name="Deroles S."/>
            <person name="Templeton K."/>
            <person name="Luo Z."/>
            <person name="Davy M."/>
            <person name="Cheng C."/>
            <person name="Mcneilage M."/>
            <person name="Scaglione D."/>
            <person name="Liu Y."/>
            <person name="Zhang Q."/>
            <person name="Datson P."/>
            <person name="De Silva N."/>
            <person name="Gardiner S."/>
            <person name="Bassett H."/>
            <person name="Chagne D."/>
            <person name="Mccallum J."/>
            <person name="Dzierzon H."/>
            <person name="Deng C."/>
            <person name="Wang Y.-Y."/>
            <person name="Barron N."/>
            <person name="Manako K."/>
            <person name="Bowen J."/>
            <person name="Foster T."/>
            <person name="Erridge Z."/>
            <person name="Tiffin H."/>
            <person name="Waite C."/>
            <person name="Davies K."/>
            <person name="Grierson E."/>
            <person name="Laing W."/>
            <person name="Kirk R."/>
            <person name="Chen X."/>
            <person name="Wood M."/>
            <person name="Montefiori M."/>
            <person name="Brummell D."/>
            <person name="Schwinn K."/>
            <person name="Catanach A."/>
            <person name="Fullerton C."/>
            <person name="Li D."/>
            <person name="Meiyalaghan S."/>
            <person name="Nieuwenhuizen N."/>
            <person name="Read N."/>
            <person name="Prakash R."/>
            <person name="Hunter D."/>
            <person name="Zhang H."/>
            <person name="Mckenzie M."/>
            <person name="Knabel M."/>
            <person name="Harris A."/>
            <person name="Allan A."/>
            <person name="Chen A."/>
            <person name="Janssen B."/>
            <person name="Plunkett B."/>
            <person name="Dwamena C."/>
            <person name="Voogd C."/>
            <person name="Leif D."/>
            <person name="Lafferty D."/>
            <person name="Souleyre E."/>
            <person name="Varkonyi-Gasic E."/>
            <person name="Gambi F."/>
            <person name="Hanley J."/>
            <person name="Yao J.-L."/>
            <person name="Cheung J."/>
            <person name="David K."/>
            <person name="Warren B."/>
            <person name="Marsh K."/>
            <person name="Snowden K."/>
            <person name="Lin-Wang K."/>
            <person name="Brian L."/>
            <person name="Martinez-Sanchez M."/>
            <person name="Wang M."/>
            <person name="Ileperuma N."/>
            <person name="Macnee N."/>
            <person name="Campin R."/>
            <person name="Mcatee P."/>
            <person name="Drummond R."/>
            <person name="Espley R."/>
            <person name="Ireland H."/>
            <person name="Wu R."/>
            <person name="Atkinson R."/>
            <person name="Karunairetnam S."/>
            <person name="Bulley S."/>
            <person name="Chunkath S."/>
            <person name="Hanley Z."/>
            <person name="Storey R."/>
            <person name="Thrimawithana A."/>
            <person name="Thomson S."/>
            <person name="David C."/>
            <person name="Testolin R."/>
        </authorList>
    </citation>
    <scope>NUCLEOTIDE SEQUENCE [LARGE SCALE GENOMIC DNA]</scope>
    <source>
        <strain evidence="9">cv. Red5</strain>
        <tissue evidence="8">Young leaf</tissue>
    </source>
</reference>
<evidence type="ECO:0000256" key="2">
    <source>
        <dbReference type="ARBA" id="ARBA00022448"/>
    </source>
</evidence>
<dbReference type="GO" id="GO:0055085">
    <property type="term" value="P:transmembrane transport"/>
    <property type="evidence" value="ECO:0007669"/>
    <property type="project" value="InterPro"/>
</dbReference>
<proteinExistence type="inferred from homology"/>
<keyword evidence="4" id="KW-0677">Repeat</keyword>
<dbReference type="AlphaFoldDB" id="A0A2R6PIX5"/>